<dbReference type="RefSeq" id="WP_353542124.1">
    <property type="nucleotide sequence ID" value="NZ_BAABRN010000018.1"/>
</dbReference>
<sequence>MPHAFTGQPTEILILGSAHLNSTTPDAALLPTLERLKAWRPDLVGVEILAGEVVELYESQGGWLHELKHGGFPLARQLGPKARQLLGLTRAEAMRLAATQTQPKQKVLAYLAANEPWNALLHWSPEQELPAELGAAMQELSQHPSESVRLGVALAKALGHQKLCLFDDFPLPSMDEERWQAYMQGGEAPEFKAWLEAHPFMVHIEEAQQKSEQAGDYWVFLRDMNTPAAVAEHVDLEDGANLRLGMAGRAKQADWDARNLFMAGRVRVGLLDHLGGRVLIVVGHGHKGPMETALRALGPDVRLVDLAELDA</sequence>
<dbReference type="EMBL" id="BAABRN010000018">
    <property type="protein sequence ID" value="GAA5502153.1"/>
    <property type="molecule type" value="Genomic_DNA"/>
</dbReference>
<reference evidence="1 2" key="1">
    <citation type="submission" date="2024-02" db="EMBL/GenBank/DDBJ databases">
        <title>Deinococcus xinjiangensis NBRC 107630.</title>
        <authorList>
            <person name="Ichikawa N."/>
            <person name="Katano-Makiyama Y."/>
            <person name="Hidaka K."/>
        </authorList>
    </citation>
    <scope>NUCLEOTIDE SEQUENCE [LARGE SCALE GENOMIC DNA]</scope>
    <source>
        <strain evidence="1 2">NBRC 107630</strain>
    </source>
</reference>
<evidence type="ECO:0008006" key="3">
    <source>
        <dbReference type="Google" id="ProtNLM"/>
    </source>
</evidence>
<proteinExistence type="predicted"/>
<accession>A0ABP9VA55</accession>
<dbReference type="Proteomes" id="UP001458946">
    <property type="component" value="Unassembled WGS sequence"/>
</dbReference>
<evidence type="ECO:0000313" key="2">
    <source>
        <dbReference type="Proteomes" id="UP001458946"/>
    </source>
</evidence>
<dbReference type="Pfam" id="PF18950">
    <property type="entry name" value="DUF5694"/>
    <property type="match status" value="1"/>
</dbReference>
<evidence type="ECO:0000313" key="1">
    <source>
        <dbReference type="EMBL" id="GAA5502153.1"/>
    </source>
</evidence>
<keyword evidence="2" id="KW-1185">Reference proteome</keyword>
<organism evidence="1 2">
    <name type="scientific">Deinococcus xinjiangensis</name>
    <dbReference type="NCBI Taxonomy" id="457454"/>
    <lineage>
        <taxon>Bacteria</taxon>
        <taxon>Thermotogati</taxon>
        <taxon>Deinococcota</taxon>
        <taxon>Deinococci</taxon>
        <taxon>Deinococcales</taxon>
        <taxon>Deinococcaceae</taxon>
        <taxon>Deinococcus</taxon>
    </lineage>
</organism>
<comment type="caution">
    <text evidence="1">The sequence shown here is derived from an EMBL/GenBank/DDBJ whole genome shotgun (WGS) entry which is preliminary data.</text>
</comment>
<name>A0ABP9VA55_9DEIO</name>
<protein>
    <recommendedName>
        <fullName evidence="3">GumN family protein</fullName>
    </recommendedName>
</protein>
<dbReference type="InterPro" id="IPR043749">
    <property type="entry name" value="DUF5694"/>
</dbReference>
<gene>
    <name evidence="1" type="ORF">Dxin01_01892</name>
</gene>